<keyword evidence="13" id="KW-1185">Reference proteome</keyword>
<sequence length="1206" mass="133552">MLAGCSSTLLSPRHKLRIDASVQLQSCHFHLQEKPMGTQRLDLPCGFSSRKDPLRVVLSVEKPAADARGSNCSFRRRSSTSSIVAHAPTWGATEEARSGVWAQRRSSKRLHEEGSCDDYRAKRTRTADMEGEAWLPQSTQEPSFGEEEEKVFLVPSAASFPLPTSSGQTLVPGSTHPENDSNTGEEPNNASQSASSSSSGAFASSTKDSSSNLNSSGVGGDGGSSQMEQQQGLELASLLTSCVESITSGNYEAMNFFLARLGDLATPTGSPIHRLVAYYTEALALRVVKHRHHIFSVAPPKALLDQAEDDNAVALRVLNCVTPVLQFIHFTLNERLLRAFEGKDRVHIIDFDIRQGLQWPSLLQSLASRPNPPNHVKITGVGESRQDLQDAGCALTRLAESLCLPFEFHSVVDRMEDVRLWMLHVKREECVAVNCVLAMHEALSDESGKALVDLLSLIRSTNPEIFVMAEQEADHNAPEWEARLARSLGYYASLFDSMAYVLPKESHARIKVEEAFAKEIRNIVACEGNERTERHQTFDNWRKMMEEGGFSCTGIGEREMLQSKMILRMHSCDQYNIEKQGEGDGLTLKWLDQPLYTVCAWAPTDAAVLVAATRFLFSGCSSCNASSFPAIDERCCSAAFPSRSRSHASRCVWRAHGEYKSTSTASSSFRFQMSRPSAMRMPGLESDQQDRTVKRKPQIDLKTSSSVGDHLPLLQNSWRRGLTTKPFRLTLPDLLQNNSTWPIEILVCADNDDARVKELVKDVAKGIKNGATPTPVERGSGGVYVCRNKSGDRVAVLKPADEEPFAPNNPKGFVGKTIGQPGIKNSVRIGEMNFREVAAYLLDNENFANVPPTALVKIIHSAFRVNDGRKPKLLRKIASLQQFVPHDFDASEYGSSTFPVAAVHRIGILDVRIFNTDRHAGNLLVRKVEDGVGRFGERTQLIPIDHGLSLPEGLEDPYFEWINWPQASIPFSEDELEYISDLDPVKDCEMLRRELPMIREACLRVLVLCTIFLKQAAAFGLCLSDIGEMMSRDFSVLQEGLISEFEGVCVKAWRQATDGAAFFSPKATVQELEEDFQFHMEYSPGLSTLVEDSHEENEESTTADAKALSSDEQDDFPLGANSSAPPKTNWFRVKKQSKNAVNGKPIDEHEGNSGTDISDVRLADMGGEEWQDFLEHFQDLLPIALDARKTLAAQKQKPRLGTSCNF</sequence>
<comment type="similarity">
    <text evidence="9">Belongs to the GRAS family.</text>
</comment>
<comment type="similarity">
    <text evidence="1">Belongs to the PI3/PI4-kinase family. Type II PI4K subfamily.</text>
</comment>
<proteinExistence type="inferred from homology"/>
<dbReference type="PANTHER" id="PTHR45800">
    <property type="entry name" value="PHOSPHATIDYLINOSITOL 4-KINASE GAMMA"/>
    <property type="match status" value="1"/>
</dbReference>
<feature type="region of interest" description="Leucine repeat II (LRII)" evidence="9">
    <location>
        <begin position="390"/>
        <end position="422"/>
    </location>
</feature>
<gene>
    <name evidence="12" type="ORF">ZIOFF_055103</name>
</gene>
<keyword evidence="6" id="KW-0067">ATP-binding</keyword>
<evidence type="ECO:0000256" key="7">
    <source>
        <dbReference type="ARBA" id="ARBA00023015"/>
    </source>
</evidence>
<comment type="caution">
    <text evidence="9">Lacks conserved residue(s) required for the propagation of feature annotation.</text>
</comment>
<feature type="region of interest" description="PFYRE" evidence="9">
    <location>
        <begin position="431"/>
        <end position="522"/>
    </location>
</feature>
<feature type="region of interest" description="Disordered" evidence="10">
    <location>
        <begin position="127"/>
        <end position="230"/>
    </location>
</feature>
<dbReference type="InterPro" id="IPR044571">
    <property type="entry name" value="P4KG1-8"/>
</dbReference>
<feature type="region of interest" description="VHIID" evidence="9">
    <location>
        <begin position="315"/>
        <end position="380"/>
    </location>
</feature>
<evidence type="ECO:0000256" key="9">
    <source>
        <dbReference type="PROSITE-ProRule" id="PRU01191"/>
    </source>
</evidence>
<dbReference type="Proteomes" id="UP000734854">
    <property type="component" value="Unassembled WGS sequence"/>
</dbReference>
<dbReference type="PANTHER" id="PTHR45800:SF11">
    <property type="entry name" value="PHOSPHATIDYLINOSITOL 3-KINASE-RELATED PROTEIN KINASE"/>
    <property type="match status" value="1"/>
</dbReference>
<feature type="short sequence motif" description="VHIID" evidence="9">
    <location>
        <begin position="346"/>
        <end position="350"/>
    </location>
</feature>
<evidence type="ECO:0000256" key="6">
    <source>
        <dbReference type="ARBA" id="ARBA00022840"/>
    </source>
</evidence>
<reference evidence="12 13" key="1">
    <citation type="submission" date="2020-08" db="EMBL/GenBank/DDBJ databases">
        <title>Plant Genome Project.</title>
        <authorList>
            <person name="Zhang R.-G."/>
        </authorList>
    </citation>
    <scope>NUCLEOTIDE SEQUENCE [LARGE SCALE GENOMIC DNA]</scope>
    <source>
        <tissue evidence="12">Rhizome</tissue>
    </source>
</reference>
<evidence type="ECO:0000256" key="10">
    <source>
        <dbReference type="SAM" id="MobiDB-lite"/>
    </source>
</evidence>
<keyword evidence="5" id="KW-0418">Kinase</keyword>
<organism evidence="12 13">
    <name type="scientific">Zingiber officinale</name>
    <name type="common">Ginger</name>
    <name type="synonym">Amomum zingiber</name>
    <dbReference type="NCBI Taxonomy" id="94328"/>
    <lineage>
        <taxon>Eukaryota</taxon>
        <taxon>Viridiplantae</taxon>
        <taxon>Streptophyta</taxon>
        <taxon>Embryophyta</taxon>
        <taxon>Tracheophyta</taxon>
        <taxon>Spermatophyta</taxon>
        <taxon>Magnoliopsida</taxon>
        <taxon>Liliopsida</taxon>
        <taxon>Zingiberales</taxon>
        <taxon>Zingiberaceae</taxon>
        <taxon>Zingiber</taxon>
    </lineage>
</organism>
<keyword evidence="4" id="KW-0547">Nucleotide-binding</keyword>
<evidence type="ECO:0000256" key="3">
    <source>
        <dbReference type="ARBA" id="ARBA00022679"/>
    </source>
</evidence>
<keyword evidence="3" id="KW-0808">Transferase</keyword>
<dbReference type="InterPro" id="IPR005202">
    <property type="entry name" value="TF_GRAS"/>
</dbReference>
<evidence type="ECO:0000256" key="1">
    <source>
        <dbReference type="ARBA" id="ARBA00008941"/>
    </source>
</evidence>
<dbReference type="EMBL" id="JACMSC010000015">
    <property type="protein sequence ID" value="KAG6486527.1"/>
    <property type="molecule type" value="Genomic_DNA"/>
</dbReference>
<protein>
    <recommendedName>
        <fullName evidence="2">1-phosphatidylinositol 4-kinase</fullName>
        <ecNumber evidence="2">2.7.1.67</ecNumber>
    </recommendedName>
</protein>
<feature type="compositionally biased region" description="Polar residues" evidence="10">
    <location>
        <begin position="162"/>
        <end position="172"/>
    </location>
</feature>
<evidence type="ECO:0000256" key="4">
    <source>
        <dbReference type="ARBA" id="ARBA00022741"/>
    </source>
</evidence>
<evidence type="ECO:0000256" key="5">
    <source>
        <dbReference type="ARBA" id="ARBA00022777"/>
    </source>
</evidence>
<dbReference type="Pfam" id="PF03514">
    <property type="entry name" value="GRAS"/>
    <property type="match status" value="1"/>
</dbReference>
<evidence type="ECO:0000313" key="13">
    <source>
        <dbReference type="Proteomes" id="UP000734854"/>
    </source>
</evidence>
<feature type="compositionally biased region" description="Polar residues" evidence="10">
    <location>
        <begin position="180"/>
        <end position="189"/>
    </location>
</feature>
<feature type="domain" description="PI3K/PI4K catalytic" evidence="11">
    <location>
        <begin position="770"/>
        <end position="1065"/>
    </location>
</feature>
<dbReference type="EC" id="2.7.1.67" evidence="2"/>
<dbReference type="PROSITE" id="PS50985">
    <property type="entry name" value="GRAS"/>
    <property type="match status" value="1"/>
</dbReference>
<feature type="region of interest" description="Disordered" evidence="10">
    <location>
        <begin position="1090"/>
        <end position="1129"/>
    </location>
</feature>
<evidence type="ECO:0000259" key="11">
    <source>
        <dbReference type="PROSITE" id="PS50290"/>
    </source>
</evidence>
<dbReference type="PROSITE" id="PS50290">
    <property type="entry name" value="PI3_4_KINASE_3"/>
    <property type="match status" value="1"/>
</dbReference>
<evidence type="ECO:0000256" key="8">
    <source>
        <dbReference type="ARBA" id="ARBA00023163"/>
    </source>
</evidence>
<keyword evidence="8" id="KW-0804">Transcription</keyword>
<dbReference type="Pfam" id="PF00454">
    <property type="entry name" value="PI3_PI4_kinase"/>
    <property type="match status" value="1"/>
</dbReference>
<dbReference type="GO" id="GO:0004430">
    <property type="term" value="F:1-phosphatidylinositol 4-kinase activity"/>
    <property type="evidence" value="ECO:0007669"/>
    <property type="project" value="UniProtKB-EC"/>
</dbReference>
<comment type="caution">
    <text evidence="12">The sequence shown here is derived from an EMBL/GenBank/DDBJ whole genome shotgun (WGS) entry which is preliminary data.</text>
</comment>
<dbReference type="AlphaFoldDB" id="A0A8J5KEA4"/>
<keyword evidence="7" id="KW-0805">Transcription regulation</keyword>
<feature type="region of interest" description="SAW" evidence="9">
    <location>
        <begin position="525"/>
        <end position="602"/>
    </location>
</feature>
<evidence type="ECO:0000256" key="2">
    <source>
        <dbReference type="ARBA" id="ARBA00012169"/>
    </source>
</evidence>
<evidence type="ECO:0000313" key="12">
    <source>
        <dbReference type="EMBL" id="KAG6486527.1"/>
    </source>
</evidence>
<accession>A0A8J5KEA4</accession>
<feature type="compositionally biased region" description="Low complexity" evidence="10">
    <location>
        <begin position="190"/>
        <end position="216"/>
    </location>
</feature>
<dbReference type="InterPro" id="IPR000403">
    <property type="entry name" value="PI3/4_kinase_cat_dom"/>
</dbReference>
<dbReference type="GO" id="GO:0005524">
    <property type="term" value="F:ATP binding"/>
    <property type="evidence" value="ECO:0007669"/>
    <property type="project" value="UniProtKB-KW"/>
</dbReference>
<name>A0A8J5KEA4_ZINOF</name>